<dbReference type="AlphaFoldDB" id="A0A841I6K1"/>
<keyword evidence="3" id="KW-1133">Transmembrane helix</keyword>
<dbReference type="RefSeq" id="WP_183988777.1">
    <property type="nucleotide sequence ID" value="NZ_JACHHG010000020.1"/>
</dbReference>
<dbReference type="GO" id="GO:0005524">
    <property type="term" value="F:ATP binding"/>
    <property type="evidence" value="ECO:0007669"/>
    <property type="project" value="InterPro"/>
</dbReference>
<keyword evidence="3" id="KW-0472">Membrane</keyword>
<dbReference type="Gene3D" id="3.30.720.210">
    <property type="match status" value="1"/>
</dbReference>
<dbReference type="EMBL" id="JACHHG010000020">
    <property type="protein sequence ID" value="MBB6100040.1"/>
    <property type="molecule type" value="Genomic_DNA"/>
</dbReference>
<feature type="transmembrane region" description="Helical" evidence="3">
    <location>
        <begin position="7"/>
        <end position="26"/>
    </location>
</feature>
<dbReference type="GO" id="GO:0008270">
    <property type="term" value="F:zinc ion binding"/>
    <property type="evidence" value="ECO:0007669"/>
    <property type="project" value="InterPro"/>
</dbReference>
<keyword evidence="2" id="KW-0378">Hydrolase</keyword>
<evidence type="ECO:0000256" key="2">
    <source>
        <dbReference type="ARBA" id="ARBA00022801"/>
    </source>
</evidence>
<protein>
    <submittedName>
        <fullName evidence="5">ATP-dependent Zn protease</fullName>
    </submittedName>
</protein>
<evidence type="ECO:0000313" key="5">
    <source>
        <dbReference type="EMBL" id="MBB6100040.1"/>
    </source>
</evidence>
<reference evidence="5 6" key="1">
    <citation type="submission" date="2020-08" db="EMBL/GenBank/DDBJ databases">
        <title>Genomic Encyclopedia of Type Strains, Phase IV (KMG-IV): sequencing the most valuable type-strain genomes for metagenomic binning, comparative biology and taxonomic classification.</title>
        <authorList>
            <person name="Goeker M."/>
        </authorList>
    </citation>
    <scope>NUCLEOTIDE SEQUENCE [LARGE SCALE GENOMIC DNA]</scope>
    <source>
        <strain evidence="5 6">DSM 21458</strain>
    </source>
</reference>
<keyword evidence="3" id="KW-0812">Transmembrane</keyword>
<feature type="non-terminal residue" evidence="5">
    <location>
        <position position="171"/>
    </location>
</feature>
<sequence length="171" mass="18357">MKLRGINLWWVLLIVIGVAIVITLSTQRPSGTGMSVNAFVRLLEQGQVRSVVLQPNGNVTTVRGERDNGTSFTVTTLSSDPSVSPERLGERGVQVQIEPVSNFNWTGLIFPLVSVGLIIMLLVYMTRSNRGGGDAGANTFGKSRAHVLSEGSIKLTFQDVAGCDEAKNDLA</sequence>
<accession>A0A841I6K1</accession>
<evidence type="ECO:0000256" key="1">
    <source>
        <dbReference type="ARBA" id="ARBA00022670"/>
    </source>
</evidence>
<keyword evidence="6" id="KW-1185">Reference proteome</keyword>
<dbReference type="InterPro" id="IPR011546">
    <property type="entry name" value="Pept_M41_FtsH_extracell"/>
</dbReference>
<dbReference type="Pfam" id="PF06480">
    <property type="entry name" value="FtsH_ext"/>
    <property type="match status" value="1"/>
</dbReference>
<evidence type="ECO:0000256" key="3">
    <source>
        <dbReference type="SAM" id="Phobius"/>
    </source>
</evidence>
<dbReference type="GO" id="GO:0004222">
    <property type="term" value="F:metalloendopeptidase activity"/>
    <property type="evidence" value="ECO:0007669"/>
    <property type="project" value="InterPro"/>
</dbReference>
<comment type="caution">
    <text evidence="5">The sequence shown here is derived from an EMBL/GenBank/DDBJ whole genome shotgun (WGS) entry which is preliminary data.</text>
</comment>
<evidence type="ECO:0000259" key="4">
    <source>
        <dbReference type="Pfam" id="PF06480"/>
    </source>
</evidence>
<proteinExistence type="predicted"/>
<dbReference type="GO" id="GO:0016020">
    <property type="term" value="C:membrane"/>
    <property type="evidence" value="ECO:0007669"/>
    <property type="project" value="InterPro"/>
</dbReference>
<keyword evidence="1 5" id="KW-0645">Protease</keyword>
<feature type="transmembrane region" description="Helical" evidence="3">
    <location>
        <begin position="105"/>
        <end position="124"/>
    </location>
</feature>
<dbReference type="Proteomes" id="UP000569951">
    <property type="component" value="Unassembled WGS sequence"/>
</dbReference>
<gene>
    <name evidence="5" type="ORF">HNR42_003505</name>
</gene>
<dbReference type="GO" id="GO:0006508">
    <property type="term" value="P:proteolysis"/>
    <property type="evidence" value="ECO:0007669"/>
    <property type="project" value="UniProtKB-KW"/>
</dbReference>
<organism evidence="5 6">
    <name type="scientific">Deinobacterium chartae</name>
    <dbReference type="NCBI Taxonomy" id="521158"/>
    <lineage>
        <taxon>Bacteria</taxon>
        <taxon>Thermotogati</taxon>
        <taxon>Deinococcota</taxon>
        <taxon>Deinococci</taxon>
        <taxon>Deinococcales</taxon>
        <taxon>Deinococcaceae</taxon>
        <taxon>Deinobacterium</taxon>
    </lineage>
</organism>
<evidence type="ECO:0000313" key="6">
    <source>
        <dbReference type="Proteomes" id="UP000569951"/>
    </source>
</evidence>
<feature type="domain" description="Peptidase M41 FtsH extracellular" evidence="4">
    <location>
        <begin position="8"/>
        <end position="100"/>
    </location>
</feature>
<dbReference type="GO" id="GO:0004176">
    <property type="term" value="F:ATP-dependent peptidase activity"/>
    <property type="evidence" value="ECO:0007669"/>
    <property type="project" value="InterPro"/>
</dbReference>
<name>A0A841I6K1_9DEIO</name>